<evidence type="ECO:0000313" key="4">
    <source>
        <dbReference type="Proteomes" id="UP000246591"/>
    </source>
</evidence>
<sequence>MPDNPTAAPLHSLTDTALHVMVGMAISALDHPDYQTGALCQIADEMTSRARWHRLLAQLPSDLAQRLTELETADRMAYLDLLAEENHAPPRLASGSATFKRPRHLRAVKP</sequence>
<dbReference type="RefSeq" id="YP_009625630.1">
    <property type="nucleotide sequence ID" value="NC_042132.1"/>
</dbReference>
<dbReference type="Pfam" id="PF24198">
    <property type="entry name" value="DUF7423"/>
    <property type="match status" value="1"/>
</dbReference>
<protein>
    <recommendedName>
        <fullName evidence="2">DUF7423 domain-containing protein</fullName>
    </recommendedName>
</protein>
<proteinExistence type="predicted"/>
<evidence type="ECO:0000313" key="3">
    <source>
        <dbReference type="EMBL" id="AWN04260.1"/>
    </source>
</evidence>
<feature type="region of interest" description="Disordered" evidence="1">
    <location>
        <begin position="90"/>
        <end position="110"/>
    </location>
</feature>
<dbReference type="GeneID" id="40102524"/>
<feature type="compositionally biased region" description="Basic residues" evidence="1">
    <location>
        <begin position="100"/>
        <end position="110"/>
    </location>
</feature>
<dbReference type="KEGG" id="vg:40102524"/>
<dbReference type="Proteomes" id="UP000246591">
    <property type="component" value="Segment"/>
</dbReference>
<name>A0A2U8UKX0_9CAUD</name>
<dbReference type="EMBL" id="MH153810">
    <property type="protein sequence ID" value="AWN04260.1"/>
    <property type="molecule type" value="Genomic_DNA"/>
</dbReference>
<dbReference type="InterPro" id="IPR055846">
    <property type="entry name" value="DUF7423"/>
</dbReference>
<gene>
    <name evidence="3" type="primary">59</name>
    <name evidence="3" type="ORF">PBI_SOUR_59</name>
</gene>
<organism evidence="3 4">
    <name type="scientific">Gordonia phage Sour</name>
    <dbReference type="NCBI Taxonomy" id="2182349"/>
    <lineage>
        <taxon>Viruses</taxon>
        <taxon>Duplodnaviria</taxon>
        <taxon>Heunggongvirae</taxon>
        <taxon>Uroviricota</taxon>
        <taxon>Caudoviricetes</taxon>
        <taxon>Sourvirus</taxon>
        <taxon>Sourvirus sour</taxon>
    </lineage>
</organism>
<evidence type="ECO:0000259" key="2">
    <source>
        <dbReference type="Pfam" id="PF24198"/>
    </source>
</evidence>
<feature type="domain" description="DUF7423" evidence="2">
    <location>
        <begin position="8"/>
        <end position="85"/>
    </location>
</feature>
<accession>A0A2U8UKX0</accession>
<reference evidence="4" key="1">
    <citation type="submission" date="2018-03" db="EMBL/GenBank/DDBJ databases">
        <authorList>
            <person name="Keele B.F."/>
        </authorList>
    </citation>
    <scope>NUCLEOTIDE SEQUENCE [LARGE SCALE GENOMIC DNA]</scope>
</reference>
<keyword evidence="4" id="KW-1185">Reference proteome</keyword>
<evidence type="ECO:0000256" key="1">
    <source>
        <dbReference type="SAM" id="MobiDB-lite"/>
    </source>
</evidence>